<evidence type="ECO:0000256" key="3">
    <source>
        <dbReference type="ARBA" id="ARBA00022771"/>
    </source>
</evidence>
<protein>
    <recommendedName>
        <fullName evidence="10">C2H2-type domain-containing protein</fullName>
    </recommendedName>
</protein>
<keyword evidence="2" id="KW-0479">Metal-binding</keyword>
<proteinExistence type="predicted"/>
<evidence type="ECO:0000313" key="11">
    <source>
        <dbReference type="EMBL" id="CAK7230128.1"/>
    </source>
</evidence>
<dbReference type="EMBL" id="CAWUHB010000052">
    <property type="protein sequence ID" value="CAK7230128.1"/>
    <property type="molecule type" value="Genomic_DNA"/>
</dbReference>
<evidence type="ECO:0000259" key="10">
    <source>
        <dbReference type="PROSITE" id="PS50157"/>
    </source>
</evidence>
<feature type="region of interest" description="Disordered" evidence="9">
    <location>
        <begin position="704"/>
        <end position="724"/>
    </location>
</feature>
<evidence type="ECO:0000313" key="12">
    <source>
        <dbReference type="Proteomes" id="UP001642405"/>
    </source>
</evidence>
<dbReference type="PANTHER" id="PTHR46179">
    <property type="entry name" value="ZINC FINGER PROTEIN"/>
    <property type="match status" value="1"/>
</dbReference>
<feature type="compositionally biased region" description="Acidic residues" evidence="9">
    <location>
        <begin position="911"/>
        <end position="920"/>
    </location>
</feature>
<feature type="region of interest" description="Disordered" evidence="9">
    <location>
        <begin position="908"/>
        <end position="946"/>
    </location>
</feature>
<dbReference type="Gene3D" id="3.30.160.60">
    <property type="entry name" value="Classic Zinc Finger"/>
    <property type="match status" value="2"/>
</dbReference>
<dbReference type="SUPFAM" id="SSF57667">
    <property type="entry name" value="beta-beta-alpha zinc fingers"/>
    <property type="match status" value="1"/>
</dbReference>
<keyword evidence="12" id="KW-1185">Reference proteome</keyword>
<evidence type="ECO:0000256" key="4">
    <source>
        <dbReference type="ARBA" id="ARBA00022833"/>
    </source>
</evidence>
<evidence type="ECO:0000256" key="5">
    <source>
        <dbReference type="ARBA" id="ARBA00023015"/>
    </source>
</evidence>
<feature type="region of interest" description="Disordered" evidence="9">
    <location>
        <begin position="32"/>
        <end position="57"/>
    </location>
</feature>
<feature type="compositionally biased region" description="Low complexity" evidence="9">
    <location>
        <begin position="704"/>
        <end position="718"/>
    </location>
</feature>
<organism evidence="11 12">
    <name type="scientific">Sporothrix curviconia</name>
    <dbReference type="NCBI Taxonomy" id="1260050"/>
    <lineage>
        <taxon>Eukaryota</taxon>
        <taxon>Fungi</taxon>
        <taxon>Dikarya</taxon>
        <taxon>Ascomycota</taxon>
        <taxon>Pezizomycotina</taxon>
        <taxon>Sordariomycetes</taxon>
        <taxon>Sordariomycetidae</taxon>
        <taxon>Ophiostomatales</taxon>
        <taxon>Ophiostomataceae</taxon>
        <taxon>Sporothrix</taxon>
    </lineage>
</organism>
<dbReference type="Proteomes" id="UP001642405">
    <property type="component" value="Unassembled WGS sequence"/>
</dbReference>
<evidence type="ECO:0000256" key="9">
    <source>
        <dbReference type="SAM" id="MobiDB-lite"/>
    </source>
</evidence>
<evidence type="ECO:0000256" key="2">
    <source>
        <dbReference type="ARBA" id="ARBA00022723"/>
    </source>
</evidence>
<accession>A0ABP0CDK4</accession>
<comment type="subcellular location">
    <subcellularLocation>
        <location evidence="1">Nucleus</location>
    </subcellularLocation>
</comment>
<feature type="region of interest" description="Disordered" evidence="9">
    <location>
        <begin position="179"/>
        <end position="202"/>
    </location>
</feature>
<feature type="region of interest" description="Disordered" evidence="9">
    <location>
        <begin position="1110"/>
        <end position="1129"/>
    </location>
</feature>
<name>A0ABP0CDK4_9PEZI</name>
<keyword evidence="6" id="KW-0804">Transcription</keyword>
<feature type="compositionally biased region" description="Low complexity" evidence="9">
    <location>
        <begin position="408"/>
        <end position="425"/>
    </location>
</feature>
<dbReference type="InterPro" id="IPR036236">
    <property type="entry name" value="Znf_C2H2_sf"/>
</dbReference>
<dbReference type="InterPro" id="IPR051061">
    <property type="entry name" value="Zinc_finger_trans_reg"/>
</dbReference>
<evidence type="ECO:0000256" key="8">
    <source>
        <dbReference type="PROSITE-ProRule" id="PRU00042"/>
    </source>
</evidence>
<dbReference type="PROSITE" id="PS00028">
    <property type="entry name" value="ZINC_FINGER_C2H2_1"/>
    <property type="match status" value="1"/>
</dbReference>
<evidence type="ECO:0000256" key="6">
    <source>
        <dbReference type="ARBA" id="ARBA00023163"/>
    </source>
</evidence>
<feature type="region of interest" description="Disordered" evidence="9">
    <location>
        <begin position="857"/>
        <end position="878"/>
    </location>
</feature>
<feature type="compositionally biased region" description="Basic residues" evidence="9">
    <location>
        <begin position="929"/>
        <end position="938"/>
    </location>
</feature>
<gene>
    <name evidence="11" type="ORF">SCUCBS95973_007466</name>
</gene>
<keyword evidence="5" id="KW-0805">Transcription regulation</keyword>
<dbReference type="SMART" id="SM00355">
    <property type="entry name" value="ZnF_C2H2"/>
    <property type="match status" value="3"/>
</dbReference>
<feature type="compositionally biased region" description="Polar residues" evidence="9">
    <location>
        <begin position="760"/>
        <end position="782"/>
    </location>
</feature>
<feature type="region of interest" description="Disordered" evidence="9">
    <location>
        <begin position="400"/>
        <end position="440"/>
    </location>
</feature>
<evidence type="ECO:0000256" key="1">
    <source>
        <dbReference type="ARBA" id="ARBA00004123"/>
    </source>
</evidence>
<comment type="caution">
    <text evidence="11">The sequence shown here is derived from an EMBL/GenBank/DDBJ whole genome shotgun (WGS) entry which is preliminary data.</text>
</comment>
<feature type="domain" description="C2H2-type" evidence="10">
    <location>
        <begin position="83"/>
        <end position="113"/>
    </location>
</feature>
<feature type="region of interest" description="Disordered" evidence="9">
    <location>
        <begin position="963"/>
        <end position="998"/>
    </location>
</feature>
<feature type="compositionally biased region" description="Acidic residues" evidence="9">
    <location>
        <begin position="41"/>
        <end position="55"/>
    </location>
</feature>
<keyword evidence="7" id="KW-0539">Nucleus</keyword>
<sequence length="1129" mass="121575">MASTRLQTRKAQYVQVSGATAIYNHQQPAYYSNNTNTNADSDADADADADGDLDVPDSAYANATMKPNANTAAAQSPSASGPRSCSVCLTCGRSFTRRCDLNRHYRTHTRPFKCEVAMCEYVIRGFPTSQDLQRHMDDRHSDKTPIFHCSFGGCKYSSKRESNCKQHMEKTHNWVYDRTRRSNRNDYQAAPAGSNEQDQNDDEVDLGEVFAKQEDDESAVAGAAAVAAAAAMATPVAASSTLSPTMEDYAMHQQQQMRQFPPYMSASATPMPVVGAEADFTLYPGELPLPQEPVLGSGSVVYSNANSPSIGIATVSSNSYVPWESPLRQQEEISNLIQTAAHRLPPQQPLPMSVYPQAIGWFTPGNYHVAQVPLPASKPGSAAASVAAAFSPPATGFMGSPHLFQQRQQQPATSAPLPPLAATQPPFLPQGNMGPFPPAWATVMPSNTEAHRQILQQQQELFEEQSAVLRQTLRAQAEAEIQAVSAEAEAQTMQSPVDGNTAPHRGVKRTHDAYEGNASSTAQAGKDNANNRGHGRGNDDNGNDESEHNGRRPPQPPWTTHNDNAGFDDEHMPCPYHLTDPNYFSRDNEERFSPCHTQHKEISTLLRHLGRVAHNLIITENGAASFGVNEAGDRPQRQAGLCRRCWTSFTDKAAFTAHTAGGPPCARASRSKREKYGLIMNTFCSPPPAPVTVPGPIVVRPPAAPAAATPMPRGRPAPSLQPAVPIDGITRATAQLQAVPSASARDGTADGSRSPDIKVSPTQQEALARTNILTGRSPNPSLQGRGQGRDQGRPQPHHKKNNSVESATLVSPDYYVSRSEFQKSMQSMTQQIGALVDKVQRLEAAAPQRSVVFAASGGGGGGASSLSTRPPSSLGPGSARSIAGAVLQTDVGARERGSLVREMDRQTIIEEDKDGDEIDDSQNRDDAHRRHIHQHHHEPRVPPNVDAGQMPVGIGEPLRTLSFVSSSSNGSSVLHVPPPTSVAEDNSRVRKQRQQQHLQQQQQLLLGGHDGTVGATSGSQQQASLPDPVIEADLFQFLPSEHPFQLLEVETLLGTVPGTVTDSGYDSYDKDILQQGITLAAAPEVLLSSAKVDQLDGSVHHSSQHSVDVIDDGVLPPSMFPADDEADRR</sequence>
<evidence type="ECO:0000256" key="7">
    <source>
        <dbReference type="ARBA" id="ARBA00023242"/>
    </source>
</evidence>
<feature type="region of interest" description="Disordered" evidence="9">
    <location>
        <begin position="486"/>
        <end position="573"/>
    </location>
</feature>
<feature type="compositionally biased region" description="Low complexity" evidence="9">
    <location>
        <begin position="963"/>
        <end position="972"/>
    </location>
</feature>
<reference evidence="11 12" key="1">
    <citation type="submission" date="2024-01" db="EMBL/GenBank/DDBJ databases">
        <authorList>
            <person name="Allen C."/>
            <person name="Tagirdzhanova G."/>
        </authorList>
    </citation>
    <scope>NUCLEOTIDE SEQUENCE [LARGE SCALE GENOMIC DNA]</scope>
</reference>
<feature type="region of interest" description="Disordered" evidence="9">
    <location>
        <begin position="737"/>
        <end position="810"/>
    </location>
</feature>
<dbReference type="PANTHER" id="PTHR46179:SF13">
    <property type="entry name" value="C2H2-TYPE DOMAIN-CONTAINING PROTEIN"/>
    <property type="match status" value="1"/>
</dbReference>
<dbReference type="PROSITE" id="PS50157">
    <property type="entry name" value="ZINC_FINGER_C2H2_2"/>
    <property type="match status" value="1"/>
</dbReference>
<keyword evidence="4" id="KW-0862">Zinc</keyword>
<dbReference type="InterPro" id="IPR013087">
    <property type="entry name" value="Znf_C2H2_type"/>
</dbReference>
<keyword evidence="3 8" id="KW-0863">Zinc-finger</keyword>